<sequence length="40" mass="4766">MPGLLIFTSYLFIKNDREYYFADYYPEQLTVTGKQLSLII</sequence>
<reference evidence="1 2" key="1">
    <citation type="submission" date="2017-05" db="EMBL/GenBank/DDBJ databases">
        <authorList>
            <person name="Varghese N."/>
            <person name="Submissions S."/>
        </authorList>
    </citation>
    <scope>NUCLEOTIDE SEQUENCE [LARGE SCALE GENOMIC DNA]</scope>
    <source>
        <strain evidence="1 2">DSM 19036</strain>
    </source>
</reference>
<dbReference type="Proteomes" id="UP000320300">
    <property type="component" value="Unassembled WGS sequence"/>
</dbReference>
<keyword evidence="2" id="KW-1185">Reference proteome</keyword>
<evidence type="ECO:0000313" key="1">
    <source>
        <dbReference type="EMBL" id="SMO32487.1"/>
    </source>
</evidence>
<dbReference type="EMBL" id="FXTN01000001">
    <property type="protein sequence ID" value="SMO32487.1"/>
    <property type="molecule type" value="Genomic_DNA"/>
</dbReference>
<proteinExistence type="predicted"/>
<evidence type="ECO:0000313" key="2">
    <source>
        <dbReference type="Proteomes" id="UP000320300"/>
    </source>
</evidence>
<dbReference type="AlphaFoldDB" id="A0A521ACC9"/>
<gene>
    <name evidence="1" type="ORF">SAMN06265348_10143</name>
</gene>
<accession>A0A521ACC9</accession>
<organism evidence="1 2">
    <name type="scientific">Pedobacter westerhofensis</name>
    <dbReference type="NCBI Taxonomy" id="425512"/>
    <lineage>
        <taxon>Bacteria</taxon>
        <taxon>Pseudomonadati</taxon>
        <taxon>Bacteroidota</taxon>
        <taxon>Sphingobacteriia</taxon>
        <taxon>Sphingobacteriales</taxon>
        <taxon>Sphingobacteriaceae</taxon>
        <taxon>Pedobacter</taxon>
    </lineage>
</organism>
<name>A0A521ACC9_9SPHI</name>
<protein>
    <submittedName>
        <fullName evidence="1">Uncharacterized protein</fullName>
    </submittedName>
</protein>